<dbReference type="SUPFAM" id="SSF53822">
    <property type="entry name" value="Periplasmic binding protein-like I"/>
    <property type="match status" value="1"/>
</dbReference>
<dbReference type="Proteomes" id="UP000249645">
    <property type="component" value="Unassembled WGS sequence"/>
</dbReference>
<evidence type="ECO:0000259" key="4">
    <source>
        <dbReference type="PROSITE" id="PS50932"/>
    </source>
</evidence>
<protein>
    <submittedName>
        <fullName evidence="5">LacI family transcriptional regulator</fullName>
    </submittedName>
</protein>
<accession>A0A2W5FF94</accession>
<keyword evidence="2" id="KW-0238">DNA-binding</keyword>
<evidence type="ECO:0000256" key="1">
    <source>
        <dbReference type="ARBA" id="ARBA00023015"/>
    </source>
</evidence>
<dbReference type="PANTHER" id="PTHR30146:SF109">
    <property type="entry name" value="HTH-TYPE TRANSCRIPTIONAL REGULATOR GALS"/>
    <property type="match status" value="1"/>
</dbReference>
<dbReference type="PANTHER" id="PTHR30146">
    <property type="entry name" value="LACI-RELATED TRANSCRIPTIONAL REPRESSOR"/>
    <property type="match status" value="1"/>
</dbReference>
<name>A0A2W5FF94_9SPHI</name>
<dbReference type="InterPro" id="IPR046335">
    <property type="entry name" value="LacI/GalR-like_sensor"/>
</dbReference>
<dbReference type="Pfam" id="PF00356">
    <property type="entry name" value="LacI"/>
    <property type="match status" value="1"/>
</dbReference>
<feature type="domain" description="HTH lacI-type" evidence="4">
    <location>
        <begin position="5"/>
        <end position="62"/>
    </location>
</feature>
<keyword evidence="1" id="KW-0805">Transcription regulation</keyword>
<evidence type="ECO:0000313" key="6">
    <source>
        <dbReference type="Proteomes" id="UP000249645"/>
    </source>
</evidence>
<dbReference type="Pfam" id="PF13377">
    <property type="entry name" value="Peripla_BP_3"/>
    <property type="match status" value="1"/>
</dbReference>
<keyword evidence="3" id="KW-0804">Transcription</keyword>
<sequence length="335" mass="37368">MAKRASIRDIAEAMQVSISTISAVLNGKAAERRISDPLRDKILKYAKQINYQPNMLARGLRTGKSNIVCMLVEDISDPFFAAIAREMEKQMASIGYKIFYSSTENDLDIAQSLIQTYRDRQVDAYIIAPTPGLEKTIESLEAEQLPVVIFDRNLPKIETHNVLIDNLTGTLNATRQLVESGRKNIALVTLDSKQTQMMDRLKGYQDAIKNEKQKPIVLKLNYNRGVDDITPQLKDFFIKNASIDAILFTTNYLTASGLKALKNIGKSIPNDVAVIGYDDNTNFSLYTPTITAVSQPTKEIVVAIKNILQKLLTGKIKGKKETVLLPTTLIQRESS</sequence>
<dbReference type="CDD" id="cd01392">
    <property type="entry name" value="HTH_LacI"/>
    <property type="match status" value="1"/>
</dbReference>
<reference evidence="5 6" key="1">
    <citation type="submission" date="2017-11" db="EMBL/GenBank/DDBJ databases">
        <title>Infants hospitalized years apart are colonized by the same room-sourced microbial strains.</title>
        <authorList>
            <person name="Brooks B."/>
            <person name="Olm M.R."/>
            <person name="Firek B.A."/>
            <person name="Baker R."/>
            <person name="Thomas B.C."/>
            <person name="Morowitz M.J."/>
            <person name="Banfield J.F."/>
        </authorList>
    </citation>
    <scope>NUCLEOTIDE SEQUENCE [LARGE SCALE GENOMIC DNA]</scope>
    <source>
        <strain evidence="5">S2_009_000_R2_76</strain>
    </source>
</reference>
<organism evidence="5 6">
    <name type="scientific">Pseudopedobacter saltans</name>
    <dbReference type="NCBI Taxonomy" id="151895"/>
    <lineage>
        <taxon>Bacteria</taxon>
        <taxon>Pseudomonadati</taxon>
        <taxon>Bacteroidota</taxon>
        <taxon>Sphingobacteriia</taxon>
        <taxon>Sphingobacteriales</taxon>
        <taxon>Sphingobacteriaceae</taxon>
        <taxon>Pseudopedobacter</taxon>
    </lineage>
</organism>
<comment type="caution">
    <text evidence="5">The sequence shown here is derived from an EMBL/GenBank/DDBJ whole genome shotgun (WGS) entry which is preliminary data.</text>
</comment>
<dbReference type="PROSITE" id="PS50932">
    <property type="entry name" value="HTH_LACI_2"/>
    <property type="match status" value="1"/>
</dbReference>
<evidence type="ECO:0000313" key="5">
    <source>
        <dbReference type="EMBL" id="PZP52357.1"/>
    </source>
</evidence>
<evidence type="ECO:0000256" key="3">
    <source>
        <dbReference type="ARBA" id="ARBA00023163"/>
    </source>
</evidence>
<dbReference type="EMBL" id="QFOI01000006">
    <property type="protein sequence ID" value="PZP52357.1"/>
    <property type="molecule type" value="Genomic_DNA"/>
</dbReference>
<dbReference type="InterPro" id="IPR010982">
    <property type="entry name" value="Lambda_DNA-bd_dom_sf"/>
</dbReference>
<dbReference type="SMART" id="SM00354">
    <property type="entry name" value="HTH_LACI"/>
    <property type="match status" value="1"/>
</dbReference>
<dbReference type="InterPro" id="IPR000843">
    <property type="entry name" value="HTH_LacI"/>
</dbReference>
<gene>
    <name evidence="5" type="ORF">DI598_00890</name>
</gene>
<dbReference type="Gene3D" id="1.10.260.40">
    <property type="entry name" value="lambda repressor-like DNA-binding domains"/>
    <property type="match status" value="1"/>
</dbReference>
<dbReference type="AlphaFoldDB" id="A0A2W5FF94"/>
<dbReference type="GO" id="GO:0000976">
    <property type="term" value="F:transcription cis-regulatory region binding"/>
    <property type="evidence" value="ECO:0007669"/>
    <property type="project" value="TreeGrafter"/>
</dbReference>
<evidence type="ECO:0000256" key="2">
    <source>
        <dbReference type="ARBA" id="ARBA00023125"/>
    </source>
</evidence>
<dbReference type="SUPFAM" id="SSF47413">
    <property type="entry name" value="lambda repressor-like DNA-binding domains"/>
    <property type="match status" value="1"/>
</dbReference>
<dbReference type="GO" id="GO:0003700">
    <property type="term" value="F:DNA-binding transcription factor activity"/>
    <property type="evidence" value="ECO:0007669"/>
    <property type="project" value="TreeGrafter"/>
</dbReference>
<dbReference type="Gene3D" id="3.40.50.2300">
    <property type="match status" value="2"/>
</dbReference>
<proteinExistence type="predicted"/>
<dbReference type="InterPro" id="IPR028082">
    <property type="entry name" value="Peripla_BP_I"/>
</dbReference>